<comment type="similarity">
    <text evidence="1">Belongs to the NmrA-type oxidoreductase family.</text>
</comment>
<evidence type="ECO:0000256" key="2">
    <source>
        <dbReference type="ARBA" id="ARBA00022857"/>
    </source>
</evidence>
<accession>A0AAD7A950</accession>
<gene>
    <name evidence="6" type="ORF">DFH08DRAFT_774819</name>
    <name evidence="5" type="ORF">DFH08DRAFT_790681</name>
</gene>
<proteinExistence type="inferred from homology"/>
<dbReference type="AlphaFoldDB" id="A0AAD7A950"/>
<dbReference type="InterPro" id="IPR036291">
    <property type="entry name" value="NAD(P)-bd_dom_sf"/>
</dbReference>
<dbReference type="InterPro" id="IPR008030">
    <property type="entry name" value="NmrA-like"/>
</dbReference>
<comment type="caution">
    <text evidence="6">The sequence shown here is derived from an EMBL/GenBank/DDBJ whole genome shotgun (WGS) entry which is preliminary data.</text>
</comment>
<dbReference type="Gene3D" id="3.90.25.10">
    <property type="entry name" value="UDP-galactose 4-epimerase, domain 1"/>
    <property type="match status" value="1"/>
</dbReference>
<keyword evidence="2" id="KW-0521">NADP</keyword>
<organism evidence="6 7">
    <name type="scientific">Mycena albidolilacea</name>
    <dbReference type="NCBI Taxonomy" id="1033008"/>
    <lineage>
        <taxon>Eukaryota</taxon>
        <taxon>Fungi</taxon>
        <taxon>Dikarya</taxon>
        <taxon>Basidiomycota</taxon>
        <taxon>Agaricomycotina</taxon>
        <taxon>Agaricomycetes</taxon>
        <taxon>Agaricomycetidae</taxon>
        <taxon>Agaricales</taxon>
        <taxon>Marasmiineae</taxon>
        <taxon>Mycenaceae</taxon>
        <taxon>Mycena</taxon>
    </lineage>
</organism>
<reference evidence="6" key="1">
    <citation type="submission" date="2023-03" db="EMBL/GenBank/DDBJ databases">
        <title>Massive genome expansion in bonnet fungi (Mycena s.s.) driven by repeated elements and novel gene families across ecological guilds.</title>
        <authorList>
            <consortium name="Lawrence Berkeley National Laboratory"/>
            <person name="Harder C.B."/>
            <person name="Miyauchi S."/>
            <person name="Viragh M."/>
            <person name="Kuo A."/>
            <person name="Thoen E."/>
            <person name="Andreopoulos B."/>
            <person name="Lu D."/>
            <person name="Skrede I."/>
            <person name="Drula E."/>
            <person name="Henrissat B."/>
            <person name="Morin E."/>
            <person name="Kohler A."/>
            <person name="Barry K."/>
            <person name="LaButti K."/>
            <person name="Morin E."/>
            <person name="Salamov A."/>
            <person name="Lipzen A."/>
            <person name="Mereny Z."/>
            <person name="Hegedus B."/>
            <person name="Baldrian P."/>
            <person name="Stursova M."/>
            <person name="Weitz H."/>
            <person name="Taylor A."/>
            <person name="Grigoriev I.V."/>
            <person name="Nagy L.G."/>
            <person name="Martin F."/>
            <person name="Kauserud H."/>
        </authorList>
    </citation>
    <scope>NUCLEOTIDE SEQUENCE</scope>
    <source>
        <strain evidence="6">CBHHK002</strain>
    </source>
</reference>
<protein>
    <submittedName>
        <fullName evidence="6">NAD(P)-binding protein</fullName>
    </submittedName>
</protein>
<keyword evidence="7" id="KW-1185">Reference proteome</keyword>
<dbReference type="GO" id="GO:0016491">
    <property type="term" value="F:oxidoreductase activity"/>
    <property type="evidence" value="ECO:0007669"/>
    <property type="project" value="UniProtKB-KW"/>
</dbReference>
<dbReference type="Gene3D" id="3.40.50.720">
    <property type="entry name" value="NAD(P)-binding Rossmann-like Domain"/>
    <property type="match status" value="1"/>
</dbReference>
<dbReference type="Pfam" id="PF05368">
    <property type="entry name" value="NmrA"/>
    <property type="match status" value="1"/>
</dbReference>
<dbReference type="EMBL" id="JARIHO010000066">
    <property type="protein sequence ID" value="KAJ7314544.1"/>
    <property type="molecule type" value="Genomic_DNA"/>
</dbReference>
<keyword evidence="3" id="KW-0560">Oxidoreductase</keyword>
<evidence type="ECO:0000313" key="7">
    <source>
        <dbReference type="Proteomes" id="UP001218218"/>
    </source>
</evidence>
<feature type="domain" description="NmrA-like" evidence="4">
    <location>
        <begin position="11"/>
        <end position="308"/>
    </location>
</feature>
<evidence type="ECO:0000259" key="4">
    <source>
        <dbReference type="Pfam" id="PF05368"/>
    </source>
</evidence>
<dbReference type="GO" id="GO:0005634">
    <property type="term" value="C:nucleus"/>
    <property type="evidence" value="ECO:0007669"/>
    <property type="project" value="TreeGrafter"/>
</dbReference>
<evidence type="ECO:0000313" key="5">
    <source>
        <dbReference type="EMBL" id="KAJ7314544.1"/>
    </source>
</evidence>
<name>A0AAD7A950_9AGAR</name>
<evidence type="ECO:0000313" key="6">
    <source>
        <dbReference type="EMBL" id="KAJ7351954.1"/>
    </source>
</evidence>
<dbReference type="SUPFAM" id="SSF51735">
    <property type="entry name" value="NAD(P)-binding Rossmann-fold domains"/>
    <property type="match status" value="1"/>
</dbReference>
<dbReference type="PANTHER" id="PTHR42748:SF30">
    <property type="entry name" value="NMRA-LIKE DOMAIN-CONTAINING PROTEIN"/>
    <property type="match status" value="1"/>
</dbReference>
<sequence>MTITQAQSAPLVAVVGATGVQGGSVIKALVESDKPYRIRGFTRDATKPAAEALKKRGVEVVAVNLVVENKEEVYKAFVGADYAFLVTNYWEHMSLEREVSEGKLLIDAVKATGVKGIIWSGLVSIKKISGGKYTSDAFEGKAQVTEYGRAAGVPFVDVQAGAYATNFLKSSFPFVVKEADGTYALPSVAPGTTVMSIIDMEHAYGLYVRWVLEMPVFPDGLNVYTTSWDLSQEDQARQISEGTGKKVVFKQITPEVAAQRLVSLGFPPAAAAGILDTFHFMDEFGYYGGNPSTNADGLARPTRTFAEWAKSADWSKVLV</sequence>
<dbReference type="InterPro" id="IPR051164">
    <property type="entry name" value="NmrA-like_oxidored"/>
</dbReference>
<dbReference type="PANTHER" id="PTHR42748">
    <property type="entry name" value="NITROGEN METABOLITE REPRESSION PROTEIN NMRA FAMILY MEMBER"/>
    <property type="match status" value="1"/>
</dbReference>
<evidence type="ECO:0000256" key="3">
    <source>
        <dbReference type="ARBA" id="ARBA00023002"/>
    </source>
</evidence>
<evidence type="ECO:0000256" key="1">
    <source>
        <dbReference type="ARBA" id="ARBA00006328"/>
    </source>
</evidence>
<dbReference type="EMBL" id="JARIHO010000012">
    <property type="protein sequence ID" value="KAJ7351954.1"/>
    <property type="molecule type" value="Genomic_DNA"/>
</dbReference>
<dbReference type="Proteomes" id="UP001218218">
    <property type="component" value="Unassembled WGS sequence"/>
</dbReference>